<dbReference type="GO" id="GO:0051295">
    <property type="term" value="P:establishment of meiotic spindle localization"/>
    <property type="evidence" value="ECO:0007669"/>
    <property type="project" value="TreeGrafter"/>
</dbReference>
<dbReference type="Proteomes" id="UP000485058">
    <property type="component" value="Unassembled WGS sequence"/>
</dbReference>
<gene>
    <name evidence="5" type="ORF">HaLaN_14597</name>
</gene>
<keyword evidence="2" id="KW-0963">Cytoplasm</keyword>
<proteinExistence type="predicted"/>
<dbReference type="Pfam" id="PF00307">
    <property type="entry name" value="CH"/>
    <property type="match status" value="1"/>
</dbReference>
<evidence type="ECO:0000313" key="6">
    <source>
        <dbReference type="Proteomes" id="UP000485058"/>
    </source>
</evidence>
<dbReference type="EMBL" id="BLLF01001216">
    <property type="protein sequence ID" value="GFH17877.1"/>
    <property type="molecule type" value="Genomic_DNA"/>
</dbReference>
<accession>A0A699Z5G6</accession>
<organism evidence="5 6">
    <name type="scientific">Haematococcus lacustris</name>
    <name type="common">Green alga</name>
    <name type="synonym">Haematococcus pluvialis</name>
    <dbReference type="NCBI Taxonomy" id="44745"/>
    <lineage>
        <taxon>Eukaryota</taxon>
        <taxon>Viridiplantae</taxon>
        <taxon>Chlorophyta</taxon>
        <taxon>core chlorophytes</taxon>
        <taxon>Chlorophyceae</taxon>
        <taxon>CS clade</taxon>
        <taxon>Chlamydomonadales</taxon>
        <taxon>Haematococcaceae</taxon>
        <taxon>Haematococcus</taxon>
    </lineage>
</organism>
<dbReference type="PANTHER" id="PTHR22706">
    <property type="entry name" value="ASSEMBLY FACTOR FOR SPINDLE MICROTUBULES"/>
    <property type="match status" value="1"/>
</dbReference>
<dbReference type="InterPro" id="IPR001715">
    <property type="entry name" value="CH_dom"/>
</dbReference>
<name>A0A699Z5G6_HAELA</name>
<dbReference type="GO" id="GO:0000922">
    <property type="term" value="C:spindle pole"/>
    <property type="evidence" value="ECO:0007669"/>
    <property type="project" value="TreeGrafter"/>
</dbReference>
<sequence length="317" mass="35531">MSHFGGFRTLLHNSEGKLQLWLHPVSDQQCMDNMAKVVAKYQLLGALPALGQRIATQSGPVALRLRDLVEANRDVTLGVLWSIALKWQVPHLVNMPQLRLETRRMLRLVQARTKRPANEPLDIYPDQPRINALIKWVQACTTLSNVHQLQQDQASQAVRVCNFSSSFGDGRALCYLVSSYLPDWLPLAEVYQPAAPKPEDVAILLEGDEEVDIDTLRAKGWCAVYEAGGCIDDTGLLKSFRDGVRHNFELVNAATARLGRVPRMLAADDVFSGGLEEKTVILFVAHLAQRLLELSVEDRAAHVITQALRRHAWQKKY</sequence>
<evidence type="ECO:0000256" key="1">
    <source>
        <dbReference type="ARBA" id="ARBA00004496"/>
    </source>
</evidence>
<feature type="non-terminal residue" evidence="5">
    <location>
        <position position="317"/>
    </location>
</feature>
<feature type="non-terminal residue" evidence="5">
    <location>
        <position position="1"/>
    </location>
</feature>
<reference evidence="5 6" key="1">
    <citation type="submission" date="2020-02" db="EMBL/GenBank/DDBJ databases">
        <title>Draft genome sequence of Haematococcus lacustris strain NIES-144.</title>
        <authorList>
            <person name="Morimoto D."/>
            <person name="Nakagawa S."/>
            <person name="Yoshida T."/>
            <person name="Sawayama S."/>
        </authorList>
    </citation>
    <scope>NUCLEOTIDE SEQUENCE [LARGE SCALE GENOMIC DNA]</scope>
    <source>
        <strain evidence="5 6">NIES-144</strain>
    </source>
</reference>
<feature type="domain" description="Calponin-homology (CH)" evidence="4">
    <location>
        <begin position="127"/>
        <end position="292"/>
    </location>
</feature>
<evidence type="ECO:0000259" key="4">
    <source>
        <dbReference type="PROSITE" id="PS50021"/>
    </source>
</evidence>
<dbReference type="Gene3D" id="1.10.418.10">
    <property type="entry name" value="Calponin-like domain"/>
    <property type="match status" value="1"/>
</dbReference>
<dbReference type="PANTHER" id="PTHR22706:SF1">
    <property type="entry name" value="ASSEMBLY FACTOR FOR SPINDLE MICROTUBULES"/>
    <property type="match status" value="1"/>
</dbReference>
<keyword evidence="3" id="KW-0112">Calmodulin-binding</keyword>
<dbReference type="InterPro" id="IPR051185">
    <property type="entry name" value="ASPM"/>
</dbReference>
<dbReference type="GO" id="GO:0007051">
    <property type="term" value="P:spindle organization"/>
    <property type="evidence" value="ECO:0007669"/>
    <property type="project" value="TreeGrafter"/>
</dbReference>
<dbReference type="GO" id="GO:0005516">
    <property type="term" value="F:calmodulin binding"/>
    <property type="evidence" value="ECO:0007669"/>
    <property type="project" value="UniProtKB-KW"/>
</dbReference>
<dbReference type="SUPFAM" id="SSF47576">
    <property type="entry name" value="Calponin-homology domain, CH-domain"/>
    <property type="match status" value="1"/>
</dbReference>
<keyword evidence="6" id="KW-1185">Reference proteome</keyword>
<evidence type="ECO:0000256" key="2">
    <source>
        <dbReference type="ARBA" id="ARBA00022490"/>
    </source>
</evidence>
<evidence type="ECO:0000313" key="5">
    <source>
        <dbReference type="EMBL" id="GFH17877.1"/>
    </source>
</evidence>
<comment type="subcellular location">
    <subcellularLocation>
        <location evidence="1">Cytoplasm</location>
    </subcellularLocation>
</comment>
<dbReference type="GO" id="GO:0000278">
    <property type="term" value="P:mitotic cell cycle"/>
    <property type="evidence" value="ECO:0007669"/>
    <property type="project" value="TreeGrafter"/>
</dbReference>
<dbReference type="PROSITE" id="PS50021">
    <property type="entry name" value="CH"/>
    <property type="match status" value="1"/>
</dbReference>
<protein>
    <recommendedName>
        <fullName evidence="4">Calponin-homology (CH) domain-containing protein</fullName>
    </recommendedName>
</protein>
<dbReference type="AlphaFoldDB" id="A0A699Z5G6"/>
<evidence type="ECO:0000256" key="3">
    <source>
        <dbReference type="ARBA" id="ARBA00022860"/>
    </source>
</evidence>
<dbReference type="InterPro" id="IPR036872">
    <property type="entry name" value="CH_dom_sf"/>
</dbReference>
<comment type="caution">
    <text evidence="5">The sequence shown here is derived from an EMBL/GenBank/DDBJ whole genome shotgun (WGS) entry which is preliminary data.</text>
</comment>
<dbReference type="CDD" id="cd21224">
    <property type="entry name" value="CH_ASPM_rpt2"/>
    <property type="match status" value="1"/>
</dbReference>
<dbReference type="GO" id="GO:0005737">
    <property type="term" value="C:cytoplasm"/>
    <property type="evidence" value="ECO:0007669"/>
    <property type="project" value="UniProtKB-SubCell"/>
</dbReference>